<evidence type="ECO:0000256" key="3">
    <source>
        <dbReference type="ARBA" id="ARBA00022840"/>
    </source>
</evidence>
<evidence type="ECO:0000256" key="4">
    <source>
        <dbReference type="PROSITE-ProRule" id="PRU10141"/>
    </source>
</evidence>
<sequence length="332" mass="37689">MEKIKKSELQLGNRIGGGRFSDVYEASHPTIKHKLALKITEPDDDRPPHNSRNELKILMKLLNHTDHGGKQKYCGNVVRLLAWFQDSIEIGFVFPLYQYDLNKVMKIYSSTKSAFMPDGSIQRISKNTLKESQIEQIFVGLLKGLQFIHSNEIIHRDINPNNIMFDSLETIEPIIIDFGISYDLPNNHGLESPTEKITDVATSYYKAPELLMSVRNYSDKVDIWSLGVILMLLSSRNGKLPYDEDAQHSDLALISSIFNTFGSPSEDWQEVKSSRSFQAMNTNFFKKDPKPLSVILPLITNPALIDVFKKMMVFESSERISASDALQKITTA</sequence>
<keyword evidence="1" id="KW-0723">Serine/threonine-protein kinase</keyword>
<dbReference type="STRING" id="983967.A0A1E4T8K1"/>
<reference evidence="7" key="1">
    <citation type="submission" date="2016-04" db="EMBL/GenBank/DDBJ databases">
        <title>Comparative genomics of biotechnologically important yeasts.</title>
        <authorList>
            <consortium name="DOE Joint Genome Institute"/>
            <person name="Riley R."/>
            <person name="Haridas S."/>
            <person name="Wolfe K.H."/>
            <person name="Lopes M.R."/>
            <person name="Hittinger C.T."/>
            <person name="Goker M."/>
            <person name="Salamov A."/>
            <person name="Wisecaver J."/>
            <person name="Long T.M."/>
            <person name="Aerts A.L."/>
            <person name="Barry K."/>
            <person name="Choi C."/>
            <person name="Clum A."/>
            <person name="Coughlan A.Y."/>
            <person name="Deshpande S."/>
            <person name="Douglass A.P."/>
            <person name="Hanson S.J."/>
            <person name="Klenk H.-P."/>
            <person name="Labutti K."/>
            <person name="Lapidus A."/>
            <person name="Lindquist E."/>
            <person name="Lipzen A."/>
            <person name="Meier-Kolthoff J.P."/>
            <person name="Ohm R.A."/>
            <person name="Otillar R.P."/>
            <person name="Pangilinan J."/>
            <person name="Peng Y."/>
            <person name="Rokas A."/>
            <person name="Rosa C.A."/>
            <person name="Scheuner C."/>
            <person name="Sibirny A.A."/>
            <person name="Slot J.C."/>
            <person name="Stielow J.B."/>
            <person name="Sun H."/>
            <person name="Kurtzman C.P."/>
            <person name="Blackwell M."/>
            <person name="Grigoriev I.V."/>
            <person name="Jeffries T.W."/>
        </authorList>
    </citation>
    <scope>NUCLEOTIDE SEQUENCE [LARGE SCALE GENOMIC DNA]</scope>
    <source>
        <strain evidence="7">NRRL YB-2248</strain>
    </source>
</reference>
<evidence type="ECO:0000259" key="5">
    <source>
        <dbReference type="PROSITE" id="PS50011"/>
    </source>
</evidence>
<dbReference type="InterPro" id="IPR050117">
    <property type="entry name" value="MAPK"/>
</dbReference>
<keyword evidence="7" id="KW-1185">Reference proteome</keyword>
<dbReference type="GO" id="GO:0030447">
    <property type="term" value="P:filamentous growth"/>
    <property type="evidence" value="ECO:0007669"/>
    <property type="project" value="UniProtKB-ARBA"/>
</dbReference>
<feature type="binding site" evidence="4">
    <location>
        <position position="38"/>
    </location>
    <ligand>
        <name>ATP</name>
        <dbReference type="ChEBI" id="CHEBI:30616"/>
    </ligand>
</feature>
<dbReference type="GO" id="GO:0004674">
    <property type="term" value="F:protein serine/threonine kinase activity"/>
    <property type="evidence" value="ECO:0007669"/>
    <property type="project" value="UniProtKB-KW"/>
</dbReference>
<dbReference type="GO" id="GO:0005524">
    <property type="term" value="F:ATP binding"/>
    <property type="evidence" value="ECO:0007669"/>
    <property type="project" value="UniProtKB-UniRule"/>
</dbReference>
<dbReference type="AlphaFoldDB" id="A0A1E4T8K1"/>
<proteinExistence type="predicted"/>
<keyword evidence="1" id="KW-0418">Kinase</keyword>
<dbReference type="PROSITE" id="PS50011">
    <property type="entry name" value="PROTEIN_KINASE_DOM"/>
    <property type="match status" value="1"/>
</dbReference>
<evidence type="ECO:0000313" key="7">
    <source>
        <dbReference type="Proteomes" id="UP000094801"/>
    </source>
</evidence>
<keyword evidence="1" id="KW-0808">Transferase</keyword>
<dbReference type="Gene3D" id="3.30.200.20">
    <property type="entry name" value="Phosphorylase Kinase, domain 1"/>
    <property type="match status" value="1"/>
</dbReference>
<dbReference type="InterPro" id="IPR011009">
    <property type="entry name" value="Kinase-like_dom_sf"/>
</dbReference>
<dbReference type="Gene3D" id="1.10.510.10">
    <property type="entry name" value="Transferase(Phosphotransferase) domain 1"/>
    <property type="match status" value="1"/>
</dbReference>
<feature type="domain" description="Protein kinase" evidence="5">
    <location>
        <begin position="9"/>
        <end position="332"/>
    </location>
</feature>
<protein>
    <recommendedName>
        <fullName evidence="5">Protein kinase domain-containing protein</fullName>
    </recommendedName>
</protein>
<evidence type="ECO:0000313" key="6">
    <source>
        <dbReference type="EMBL" id="ODV88063.1"/>
    </source>
</evidence>
<dbReference type="OrthoDB" id="413582at2759"/>
<evidence type="ECO:0000256" key="2">
    <source>
        <dbReference type="ARBA" id="ARBA00022741"/>
    </source>
</evidence>
<accession>A0A1E4T8K1</accession>
<keyword evidence="3 4" id="KW-0067">ATP-binding</keyword>
<dbReference type="Proteomes" id="UP000094801">
    <property type="component" value="Unassembled WGS sequence"/>
</dbReference>
<name>A0A1E4T8K1_9ASCO</name>
<keyword evidence="2 4" id="KW-0547">Nucleotide-binding</keyword>
<organism evidence="6 7">
    <name type="scientific">[Candida] arabinofermentans NRRL YB-2248</name>
    <dbReference type="NCBI Taxonomy" id="983967"/>
    <lineage>
        <taxon>Eukaryota</taxon>
        <taxon>Fungi</taxon>
        <taxon>Dikarya</taxon>
        <taxon>Ascomycota</taxon>
        <taxon>Saccharomycotina</taxon>
        <taxon>Pichiomycetes</taxon>
        <taxon>Pichiales</taxon>
        <taxon>Pichiaceae</taxon>
        <taxon>Ogataea</taxon>
        <taxon>Ogataea/Candida clade</taxon>
    </lineage>
</organism>
<dbReference type="InterPro" id="IPR017441">
    <property type="entry name" value="Protein_kinase_ATP_BS"/>
</dbReference>
<dbReference type="SUPFAM" id="SSF56112">
    <property type="entry name" value="Protein kinase-like (PK-like)"/>
    <property type="match status" value="1"/>
</dbReference>
<dbReference type="Pfam" id="PF00069">
    <property type="entry name" value="Pkinase"/>
    <property type="match status" value="1"/>
</dbReference>
<gene>
    <name evidence="6" type="ORF">CANARDRAFT_26225</name>
</gene>
<dbReference type="PROSITE" id="PS00107">
    <property type="entry name" value="PROTEIN_KINASE_ATP"/>
    <property type="match status" value="1"/>
</dbReference>
<evidence type="ECO:0000256" key="1">
    <source>
        <dbReference type="ARBA" id="ARBA00022527"/>
    </source>
</evidence>
<dbReference type="EMBL" id="KV453847">
    <property type="protein sequence ID" value="ODV88063.1"/>
    <property type="molecule type" value="Genomic_DNA"/>
</dbReference>
<dbReference type="PANTHER" id="PTHR24055">
    <property type="entry name" value="MITOGEN-ACTIVATED PROTEIN KINASE"/>
    <property type="match status" value="1"/>
</dbReference>
<dbReference type="InterPro" id="IPR000719">
    <property type="entry name" value="Prot_kinase_dom"/>
</dbReference>